<proteinExistence type="predicted"/>
<name>A0A9W9JWX3_9EURO</name>
<evidence type="ECO:0000313" key="3">
    <source>
        <dbReference type="Proteomes" id="UP001141434"/>
    </source>
</evidence>
<keyword evidence="3" id="KW-1185">Reference proteome</keyword>
<keyword evidence="1" id="KW-0732">Signal</keyword>
<reference evidence="2" key="2">
    <citation type="journal article" date="2023" name="IMA Fungus">
        <title>Comparative genomic study of the Penicillium genus elucidates a diverse pangenome and 15 lateral gene transfer events.</title>
        <authorList>
            <person name="Petersen C."/>
            <person name="Sorensen T."/>
            <person name="Nielsen M.R."/>
            <person name="Sondergaard T.E."/>
            <person name="Sorensen J.L."/>
            <person name="Fitzpatrick D.A."/>
            <person name="Frisvad J.C."/>
            <person name="Nielsen K.L."/>
        </authorList>
    </citation>
    <scope>NUCLEOTIDE SEQUENCE</scope>
    <source>
        <strain evidence="2">IBT 34128</strain>
    </source>
</reference>
<sequence length="213" mass="21881">MHCIPLLASASLATAGLLSSTTKRDTWGGRVSLGPTKSTTINAVSTLIPGTAPSTQNGVDSVLSLWPGMSNGTGDLIQTTLESWTDNSSCGATTSQCAVAGSDQVRIEYNVESNGETWKQTVINAQTGDLLSTYSLVSGPYMTGHGTGTECNDDCTGTVAAQEYRNTKITLASADTAFGDTIASATGASCKGLGSSEGGKVWTIQRINIPAMS</sequence>
<dbReference type="EMBL" id="JAPMSZ010000011">
    <property type="protein sequence ID" value="KAJ5084884.1"/>
    <property type="molecule type" value="Genomic_DNA"/>
</dbReference>
<dbReference type="AlphaFoldDB" id="A0A9W9JWX3"/>
<organism evidence="2 3">
    <name type="scientific">Penicillium alfredii</name>
    <dbReference type="NCBI Taxonomy" id="1506179"/>
    <lineage>
        <taxon>Eukaryota</taxon>
        <taxon>Fungi</taxon>
        <taxon>Dikarya</taxon>
        <taxon>Ascomycota</taxon>
        <taxon>Pezizomycotina</taxon>
        <taxon>Eurotiomycetes</taxon>
        <taxon>Eurotiomycetidae</taxon>
        <taxon>Eurotiales</taxon>
        <taxon>Aspergillaceae</taxon>
        <taxon>Penicillium</taxon>
    </lineage>
</organism>
<dbReference type="GeneID" id="81399157"/>
<accession>A0A9W9JWX3</accession>
<comment type="caution">
    <text evidence="2">The sequence shown here is derived from an EMBL/GenBank/DDBJ whole genome shotgun (WGS) entry which is preliminary data.</text>
</comment>
<reference evidence="2" key="1">
    <citation type="submission" date="2022-11" db="EMBL/GenBank/DDBJ databases">
        <authorList>
            <person name="Petersen C."/>
        </authorList>
    </citation>
    <scope>NUCLEOTIDE SEQUENCE</scope>
    <source>
        <strain evidence="2">IBT 34128</strain>
    </source>
</reference>
<dbReference type="RefSeq" id="XP_056508281.1">
    <property type="nucleotide sequence ID" value="XM_056659988.1"/>
</dbReference>
<evidence type="ECO:0000313" key="2">
    <source>
        <dbReference type="EMBL" id="KAJ5084884.1"/>
    </source>
</evidence>
<feature type="chain" id="PRO_5040971943" evidence="1">
    <location>
        <begin position="16"/>
        <end position="213"/>
    </location>
</feature>
<dbReference type="OrthoDB" id="5086500at2759"/>
<evidence type="ECO:0000256" key="1">
    <source>
        <dbReference type="SAM" id="SignalP"/>
    </source>
</evidence>
<gene>
    <name evidence="2" type="ORF">NUU61_009463</name>
</gene>
<feature type="signal peptide" evidence="1">
    <location>
        <begin position="1"/>
        <end position="15"/>
    </location>
</feature>
<protein>
    <submittedName>
        <fullName evidence="2">Uncharacterized protein</fullName>
    </submittedName>
</protein>
<dbReference type="Proteomes" id="UP001141434">
    <property type="component" value="Unassembled WGS sequence"/>
</dbReference>